<feature type="chain" id="PRO_5018972586" description="DUF5666 domain-containing protein" evidence="1">
    <location>
        <begin position="22"/>
        <end position="214"/>
    </location>
</feature>
<keyword evidence="1" id="KW-0732">Signal</keyword>
<proteinExistence type="predicted"/>
<evidence type="ECO:0000256" key="1">
    <source>
        <dbReference type="SAM" id="SignalP"/>
    </source>
</evidence>
<reference evidence="3" key="1">
    <citation type="journal article" date="2018" name="Front. Microbiol.">
        <title>Genome-Based Analysis Reveals the Taxonomy and Diversity of the Family Idiomarinaceae.</title>
        <authorList>
            <person name="Liu Y."/>
            <person name="Lai Q."/>
            <person name="Shao Z."/>
        </authorList>
    </citation>
    <scope>NUCLEOTIDE SEQUENCE [LARGE SCALE GENOMIC DNA]</scope>
    <source>
        <strain evidence="3">CVS-6</strain>
    </source>
</reference>
<dbReference type="Gene3D" id="2.40.50.200">
    <property type="entry name" value="Bacterial OB-fold"/>
    <property type="match status" value="1"/>
</dbReference>
<dbReference type="Proteomes" id="UP000288259">
    <property type="component" value="Unassembled WGS sequence"/>
</dbReference>
<name>A0A432YQ79_9GAMM</name>
<comment type="caution">
    <text evidence="2">The sequence shown here is derived from an EMBL/GenBank/DDBJ whole genome shotgun (WGS) entry which is preliminary data.</text>
</comment>
<evidence type="ECO:0008006" key="4">
    <source>
        <dbReference type="Google" id="ProtNLM"/>
    </source>
</evidence>
<keyword evidence="3" id="KW-1185">Reference proteome</keyword>
<dbReference type="AlphaFoldDB" id="A0A432YQ79"/>
<dbReference type="SUPFAM" id="SSF101756">
    <property type="entry name" value="Hypothetical protein YgiW"/>
    <property type="match status" value="1"/>
</dbReference>
<dbReference type="RefSeq" id="WP_126753690.1">
    <property type="nucleotide sequence ID" value="NZ_PIPY01000002.1"/>
</dbReference>
<accession>A0A432YQ79</accession>
<gene>
    <name evidence="2" type="ORF">CWI71_02565</name>
</gene>
<evidence type="ECO:0000313" key="3">
    <source>
        <dbReference type="Proteomes" id="UP000288259"/>
    </source>
</evidence>
<evidence type="ECO:0000313" key="2">
    <source>
        <dbReference type="EMBL" id="RUO63124.1"/>
    </source>
</evidence>
<dbReference type="OrthoDB" id="8482074at2"/>
<feature type="signal peptide" evidence="1">
    <location>
        <begin position="1"/>
        <end position="21"/>
    </location>
</feature>
<protein>
    <recommendedName>
        <fullName evidence="4">DUF5666 domain-containing protein</fullName>
    </recommendedName>
</protein>
<organism evidence="2 3">
    <name type="scientific">Pseudidiomarina insulisalsae</name>
    <dbReference type="NCBI Taxonomy" id="575789"/>
    <lineage>
        <taxon>Bacteria</taxon>
        <taxon>Pseudomonadati</taxon>
        <taxon>Pseudomonadota</taxon>
        <taxon>Gammaproteobacteria</taxon>
        <taxon>Alteromonadales</taxon>
        <taxon>Idiomarinaceae</taxon>
        <taxon>Pseudidiomarina</taxon>
    </lineage>
</organism>
<dbReference type="InterPro" id="IPR036700">
    <property type="entry name" value="BOBF_sf"/>
</dbReference>
<dbReference type="EMBL" id="PIPY01000002">
    <property type="protein sequence ID" value="RUO63124.1"/>
    <property type="molecule type" value="Genomic_DNA"/>
</dbReference>
<sequence>MLRTTLLASSIIFALSGAAQAQDVKSMPDETWVSMSGEVASTTPTSFILDYGKGLITVEIGSWRWFQLEGHALLPGDDVTVYGEIDDDFAERATLDATSVYVDSLDSYFYAGTIDEASDEIKADFDVLAMDTLSPVDVNGTVTEVREAEREFVIDSGMQAVTVDTSDMSANLLDDEGFQQIEVGDYVSVAGEWSSEIVGSLEIKADRIVSAEVY</sequence>